<organism evidence="9 10">
    <name type="scientific">Caerostris darwini</name>
    <dbReference type="NCBI Taxonomy" id="1538125"/>
    <lineage>
        <taxon>Eukaryota</taxon>
        <taxon>Metazoa</taxon>
        <taxon>Ecdysozoa</taxon>
        <taxon>Arthropoda</taxon>
        <taxon>Chelicerata</taxon>
        <taxon>Arachnida</taxon>
        <taxon>Araneae</taxon>
        <taxon>Araneomorphae</taxon>
        <taxon>Entelegynae</taxon>
        <taxon>Araneoidea</taxon>
        <taxon>Araneidae</taxon>
        <taxon>Caerostris</taxon>
    </lineage>
</organism>
<protein>
    <submittedName>
        <fullName evidence="9">Neuroligin-2</fullName>
    </submittedName>
</protein>
<evidence type="ECO:0000256" key="4">
    <source>
        <dbReference type="ARBA" id="ARBA00023180"/>
    </source>
</evidence>
<keyword evidence="3" id="KW-0378">Hydrolase</keyword>
<keyword evidence="7" id="KW-0732">Signal</keyword>
<accession>A0AAV4PT35</accession>
<evidence type="ECO:0000313" key="9">
    <source>
        <dbReference type="EMBL" id="GIY00214.1"/>
    </source>
</evidence>
<feature type="signal peptide" evidence="7">
    <location>
        <begin position="1"/>
        <end position="15"/>
    </location>
</feature>
<dbReference type="Pfam" id="PF00135">
    <property type="entry name" value="COesterase"/>
    <property type="match status" value="2"/>
</dbReference>
<gene>
    <name evidence="9" type="primary">NLGN2</name>
    <name evidence="9" type="ORF">CDAR_233781</name>
</gene>
<keyword evidence="6" id="KW-1133">Transmembrane helix</keyword>
<comment type="caution">
    <text evidence="9">The sequence shown here is derived from an EMBL/GenBank/DDBJ whole genome shotgun (WGS) entry which is preliminary data.</text>
</comment>
<evidence type="ECO:0000256" key="1">
    <source>
        <dbReference type="ARBA" id="ARBA00005964"/>
    </source>
</evidence>
<feature type="domain" description="Carboxylesterase type B" evidence="8">
    <location>
        <begin position="23"/>
        <end position="327"/>
    </location>
</feature>
<evidence type="ECO:0000313" key="10">
    <source>
        <dbReference type="Proteomes" id="UP001054837"/>
    </source>
</evidence>
<dbReference type="SUPFAM" id="SSF53474">
    <property type="entry name" value="alpha/beta-Hydrolases"/>
    <property type="match status" value="1"/>
</dbReference>
<evidence type="ECO:0000256" key="3">
    <source>
        <dbReference type="ARBA" id="ARBA00022801"/>
    </source>
</evidence>
<dbReference type="InterPro" id="IPR051093">
    <property type="entry name" value="Neuroligin/BSAL"/>
</dbReference>
<dbReference type="GO" id="GO:0052689">
    <property type="term" value="F:carboxylic ester hydrolase activity"/>
    <property type="evidence" value="ECO:0007669"/>
    <property type="project" value="UniProtKB-KW"/>
</dbReference>
<sequence>MLPLIFIHLFISVMGQDAEDRDYPVVSTKSGRMRGKILKLANGKEVAAFLGVFFAEPPVGELRFKAPVPKAPWNDIFNATSFGPLCAQSKNRSHWDIVRESSGRKILRRLGLWDYTQGEDCLNLNIYVPAEALPERNPSSKPLSIMFFIHGGSYKTNGGRFYPGEWLSSAGQVIVITVNYRLGVLGFLSTEDASARGNYGLLDQILALKWIKDNIAAFGGNSSDVTIFGNSAGGACVGLHLVSPLSRGLFSKAIAQSGSPIGEWAVQRRPRMYVERLARKLKCPDSNDSEVILACLRKIDPEQIIDKSEDAVIERLKNHTVLFCLMEKCLSKRTVAFFPEDPGGLPDAPVCSGGRRGVPAQAPHHHAAARGVPQPRARHGGSDKGRARTYQDKDPASIPFTKDLLRKYLLHLVRKDFMSGVAADVLLHAVYTEYVYKHGTTSRHKKRRQQQQKMSNGTAPYYESPSSVLPDIRTLGKIISDIDLKAPSVKLVNLLTLHPSVSVYMYEFDYASSDDVIANKYVGAKHSWVALNINVDTCIQDLQSLTKETNLKVLLGVCKHMFPKEKEKKSNKLGSYHESELYYIFGFPHMNLSNALRLPQDKEVSNIMVQLWSDFAKHGNPTPRSMDEENMVKNFTWKQYTEEEDCFATLGLQPFVARSYESERMTFWNHFVPLFTEYPILLSSNNTKVIPLAECGLTYTVLLSFSGWFLAIVFVVLLLHLCSCKYFSVMRKLPIPV</sequence>
<proteinExistence type="inferred from homology"/>
<dbReference type="InterPro" id="IPR019826">
    <property type="entry name" value="Carboxylesterase_B_AS"/>
</dbReference>
<keyword evidence="10" id="KW-1185">Reference proteome</keyword>
<evidence type="ECO:0000256" key="5">
    <source>
        <dbReference type="SAM" id="MobiDB-lite"/>
    </source>
</evidence>
<name>A0AAV4PT35_9ARAC</name>
<dbReference type="EMBL" id="BPLQ01003398">
    <property type="protein sequence ID" value="GIY00214.1"/>
    <property type="molecule type" value="Genomic_DNA"/>
</dbReference>
<feature type="transmembrane region" description="Helical" evidence="6">
    <location>
        <begin position="697"/>
        <end position="722"/>
    </location>
</feature>
<dbReference type="PANTHER" id="PTHR43903">
    <property type="entry name" value="NEUROLIGIN"/>
    <property type="match status" value="1"/>
</dbReference>
<feature type="compositionally biased region" description="Basic residues" evidence="5">
    <location>
        <begin position="440"/>
        <end position="450"/>
    </location>
</feature>
<evidence type="ECO:0000259" key="8">
    <source>
        <dbReference type="Pfam" id="PF00135"/>
    </source>
</evidence>
<evidence type="ECO:0000256" key="2">
    <source>
        <dbReference type="ARBA" id="ARBA00022487"/>
    </source>
</evidence>
<comment type="similarity">
    <text evidence="1">Belongs to the type-B carboxylesterase/lipase family.</text>
</comment>
<dbReference type="Gene3D" id="3.40.50.1820">
    <property type="entry name" value="alpha/beta hydrolase"/>
    <property type="match status" value="1"/>
</dbReference>
<feature type="compositionally biased region" description="Basic and acidic residues" evidence="5">
    <location>
        <begin position="380"/>
        <end position="394"/>
    </location>
</feature>
<feature type="region of interest" description="Disordered" evidence="5">
    <location>
        <begin position="356"/>
        <end position="394"/>
    </location>
</feature>
<keyword evidence="6" id="KW-0812">Transmembrane</keyword>
<feature type="chain" id="PRO_5043640976" evidence="7">
    <location>
        <begin position="16"/>
        <end position="737"/>
    </location>
</feature>
<keyword evidence="4" id="KW-0325">Glycoprotein</keyword>
<evidence type="ECO:0000256" key="6">
    <source>
        <dbReference type="SAM" id="Phobius"/>
    </source>
</evidence>
<dbReference type="InterPro" id="IPR029058">
    <property type="entry name" value="AB_hydrolase_fold"/>
</dbReference>
<dbReference type="Proteomes" id="UP001054837">
    <property type="component" value="Unassembled WGS sequence"/>
</dbReference>
<feature type="region of interest" description="Disordered" evidence="5">
    <location>
        <begin position="440"/>
        <end position="463"/>
    </location>
</feature>
<dbReference type="PROSITE" id="PS00122">
    <property type="entry name" value="CARBOXYLESTERASE_B_1"/>
    <property type="match status" value="1"/>
</dbReference>
<keyword evidence="2" id="KW-0719">Serine esterase</keyword>
<keyword evidence="6" id="KW-0472">Membrane</keyword>
<feature type="domain" description="Carboxylesterase type B" evidence="8">
    <location>
        <begin position="446"/>
        <end position="668"/>
    </location>
</feature>
<reference evidence="9 10" key="1">
    <citation type="submission" date="2021-06" db="EMBL/GenBank/DDBJ databases">
        <title>Caerostris darwini draft genome.</title>
        <authorList>
            <person name="Kono N."/>
            <person name="Arakawa K."/>
        </authorList>
    </citation>
    <scope>NUCLEOTIDE SEQUENCE [LARGE SCALE GENOMIC DNA]</scope>
</reference>
<dbReference type="InterPro" id="IPR002018">
    <property type="entry name" value="CarbesteraseB"/>
</dbReference>
<evidence type="ECO:0000256" key="7">
    <source>
        <dbReference type="SAM" id="SignalP"/>
    </source>
</evidence>
<dbReference type="AlphaFoldDB" id="A0AAV4PT35"/>